<dbReference type="PANTHER" id="PTHR16469:SF51">
    <property type="entry name" value="TRANSCRIPTION FACTOR TAU 55 KDA SUBUNIT"/>
    <property type="match status" value="1"/>
</dbReference>
<dbReference type="Proteomes" id="UP000037136">
    <property type="component" value="Unassembled WGS sequence"/>
</dbReference>
<dbReference type="CDD" id="cd07067">
    <property type="entry name" value="HP_PGM_like"/>
    <property type="match status" value="1"/>
</dbReference>
<gene>
    <name evidence="1" type="ORF">XA68_12954</name>
</gene>
<accession>A0A2A9PCG6</accession>
<organism evidence="1 2">
    <name type="scientific">Ophiocordyceps unilateralis</name>
    <name type="common">Zombie-ant fungus</name>
    <name type="synonym">Torrubia unilateralis</name>
    <dbReference type="NCBI Taxonomy" id="268505"/>
    <lineage>
        <taxon>Eukaryota</taxon>
        <taxon>Fungi</taxon>
        <taxon>Dikarya</taxon>
        <taxon>Ascomycota</taxon>
        <taxon>Pezizomycotina</taxon>
        <taxon>Sordariomycetes</taxon>
        <taxon>Hypocreomycetidae</taxon>
        <taxon>Hypocreales</taxon>
        <taxon>Ophiocordycipitaceae</taxon>
        <taxon>Ophiocordyceps</taxon>
    </lineage>
</organism>
<dbReference type="SMART" id="SM00855">
    <property type="entry name" value="PGAM"/>
    <property type="match status" value="1"/>
</dbReference>
<comment type="caution">
    <text evidence="1">The sequence shown here is derived from an EMBL/GenBank/DDBJ whole genome shotgun (WGS) entry which is preliminary data.</text>
</comment>
<evidence type="ECO:0000313" key="1">
    <source>
        <dbReference type="EMBL" id="PFH58978.1"/>
    </source>
</evidence>
<reference evidence="1 2" key="2">
    <citation type="journal article" date="2017" name="Sci. Rep.">
        <title>Ant-infecting Ophiocordyceps genomes reveal a high diversity of potential behavioral manipulation genes and a possible major role for enterotoxins.</title>
        <authorList>
            <person name="de Bekker C."/>
            <person name="Ohm R.A."/>
            <person name="Evans H.C."/>
            <person name="Brachmann A."/>
            <person name="Hughes D.P."/>
        </authorList>
    </citation>
    <scope>NUCLEOTIDE SEQUENCE [LARGE SCALE GENOMIC DNA]</scope>
    <source>
        <strain evidence="1 2">SC16a</strain>
    </source>
</reference>
<name>A0A2A9PCG6_OPHUN</name>
<dbReference type="EMBL" id="LAZP02000237">
    <property type="protein sequence ID" value="PFH58978.1"/>
    <property type="molecule type" value="Genomic_DNA"/>
</dbReference>
<dbReference type="InterPro" id="IPR013078">
    <property type="entry name" value="His_Pase_superF_clade-1"/>
</dbReference>
<dbReference type="PANTHER" id="PTHR16469">
    <property type="entry name" value="UBIQUITIN-ASSOCIATED AND SH3 DOMAIN-CONTAINING BA-RELATED"/>
    <property type="match status" value="1"/>
</dbReference>
<evidence type="ECO:0000313" key="2">
    <source>
        <dbReference type="Proteomes" id="UP000037136"/>
    </source>
</evidence>
<proteinExistence type="predicted"/>
<dbReference type="OrthoDB" id="414418at2759"/>
<dbReference type="Gene3D" id="3.40.50.1240">
    <property type="entry name" value="Phosphoglycerate mutase-like"/>
    <property type="match status" value="1"/>
</dbReference>
<dbReference type="AlphaFoldDB" id="A0A2A9PCG6"/>
<dbReference type="STRING" id="268505.A0A2A9PCG6"/>
<sequence length="277" mass="30431">MPLENIYVIRHGFRSNWLVDPATGVYTSYIPSPTAIAADPALTSHGVNQAEELGAHLTTLDPPIEAVYSSPFYRCLQTLDPFVRLRRRRVVSIRPEHGIREWFGAAPFSHPKPAPPDVLKRLFPAVEDSYQSAVVPSERGETLVQLQQRVATTLKAIIRRSDAEGARAIVLCTHAAVVIVMGRVLTACVPETIDADDFHAYTCGLTVFRRDEVVDQKYVSETQTPEAAETLVGGWHCVLDSDCSFLSSGQERGWKFSGDESFLGTGSVSYGDTGPKL</sequence>
<dbReference type="Pfam" id="PF00300">
    <property type="entry name" value="His_Phos_1"/>
    <property type="match status" value="1"/>
</dbReference>
<protein>
    <submittedName>
        <fullName evidence="1">Uncharacterized protein</fullName>
    </submittedName>
</protein>
<dbReference type="InterPro" id="IPR051710">
    <property type="entry name" value="Phosphatase_SH3-domain"/>
</dbReference>
<keyword evidence="2" id="KW-1185">Reference proteome</keyword>
<dbReference type="InterPro" id="IPR029033">
    <property type="entry name" value="His_PPase_superfam"/>
</dbReference>
<reference evidence="1 2" key="1">
    <citation type="journal article" date="2015" name="BMC Genomics">
        <title>Gene expression during zombie ant biting behavior reflects the complexity underlying fungal parasitic behavioral manipulation.</title>
        <authorList>
            <person name="de Bekker C."/>
            <person name="Ohm R.A."/>
            <person name="Loreto R.G."/>
            <person name="Sebastian A."/>
            <person name="Albert I."/>
            <person name="Merrow M."/>
            <person name="Brachmann A."/>
            <person name="Hughes D.P."/>
        </authorList>
    </citation>
    <scope>NUCLEOTIDE SEQUENCE [LARGE SCALE GENOMIC DNA]</scope>
    <source>
        <strain evidence="1 2">SC16a</strain>
    </source>
</reference>
<dbReference type="SUPFAM" id="SSF53254">
    <property type="entry name" value="Phosphoglycerate mutase-like"/>
    <property type="match status" value="1"/>
</dbReference>